<evidence type="ECO:0000313" key="2">
    <source>
        <dbReference type="EMBL" id="TIH28450.1"/>
    </source>
</evidence>
<name>A0A4T2BCR5_9MICO</name>
<evidence type="ECO:0000313" key="3">
    <source>
        <dbReference type="Proteomes" id="UP000306192"/>
    </source>
</evidence>
<dbReference type="InterPro" id="IPR017894">
    <property type="entry name" value="HTH_IS21_transposase_type"/>
</dbReference>
<evidence type="ECO:0000259" key="1">
    <source>
        <dbReference type="PROSITE" id="PS50531"/>
    </source>
</evidence>
<organism evidence="2 3">
    <name type="scientific">Subtercola vilae</name>
    <dbReference type="NCBI Taxonomy" id="2056433"/>
    <lineage>
        <taxon>Bacteria</taxon>
        <taxon>Bacillati</taxon>
        <taxon>Actinomycetota</taxon>
        <taxon>Actinomycetes</taxon>
        <taxon>Micrococcales</taxon>
        <taxon>Microbacteriaceae</taxon>
        <taxon>Subtercola</taxon>
    </lineage>
</organism>
<feature type="domain" description="HTH IS21-type" evidence="1">
    <location>
        <begin position="74"/>
        <end position="137"/>
    </location>
</feature>
<comment type="caution">
    <text evidence="2">The sequence shown here is derived from an EMBL/GenBank/DDBJ whole genome shotgun (WGS) entry which is preliminary data.</text>
</comment>
<proteinExistence type="predicted"/>
<reference evidence="2 3" key="1">
    <citation type="journal article" date="2019" name="Microorganisms">
        <title>Systematic Affiliation and Genome Analysis of Subtercola vilae DB165(T) with Particular Emphasis on Cold Adaptation of an Isolate from a High-Altitude Cold Volcano Lake.</title>
        <authorList>
            <person name="Villalobos A.S."/>
            <person name="Wiese J."/>
            <person name="Imhoff J.F."/>
            <person name="Dorador C."/>
            <person name="Keller A."/>
            <person name="Hentschel U."/>
        </authorList>
    </citation>
    <scope>NUCLEOTIDE SEQUENCE [LARGE SCALE GENOMIC DNA]</scope>
    <source>
        <strain evidence="2 3">DB165</strain>
    </source>
</reference>
<dbReference type="PANTHER" id="PTHR33498">
    <property type="entry name" value="TRANSPOSASE FOR INSERTION SEQUENCE ELEMENT IS1557"/>
    <property type="match status" value="1"/>
</dbReference>
<dbReference type="AlphaFoldDB" id="A0A4T2BCR5"/>
<gene>
    <name evidence="2" type="ORF">D4765_18475</name>
</gene>
<dbReference type="Pfam" id="PF01610">
    <property type="entry name" value="DDE_Tnp_ISL3"/>
    <property type="match status" value="2"/>
</dbReference>
<dbReference type="InterPro" id="IPR047951">
    <property type="entry name" value="Transpos_ISL3"/>
</dbReference>
<sequence>MRAYPDVQVVCRDGSAAYAQAIKDALPHAVQVTDRWHLWHGLAEAAGKEIAAHSACWAAATGLQDGPRAASTANRWTQVHDLLEAGVGLLDCSRRLNLSLNTIKRYARAPEPQRLQRVPQYRPTLVDPYRQHLRTRREKDPGVADTRLLAEIRELGYTGSQNLLVRYLNQGRHLDDHSHLSPRRATRLLLTRPDRLTPSQQERLTQVSGACPETAAVHRLVATFAALLTPTDDNAAKLNAWIQAAQVADLPHVHSFARGLKKDHPAVTAAVTMPHHNGRTEGVNTRTKMLKRQMYGRASFTLLRHRILLG</sequence>
<dbReference type="PANTHER" id="PTHR33498:SF1">
    <property type="entry name" value="TRANSPOSASE FOR INSERTION SEQUENCE ELEMENT IS1557"/>
    <property type="match status" value="1"/>
</dbReference>
<dbReference type="InterPro" id="IPR002560">
    <property type="entry name" value="Transposase_DDE"/>
</dbReference>
<dbReference type="Proteomes" id="UP000306192">
    <property type="component" value="Unassembled WGS sequence"/>
</dbReference>
<dbReference type="PROSITE" id="PS50531">
    <property type="entry name" value="HTH_IS21"/>
    <property type="match status" value="1"/>
</dbReference>
<protein>
    <submittedName>
        <fullName evidence="2">ISL3 family transposase</fullName>
    </submittedName>
</protein>
<keyword evidence="3" id="KW-1185">Reference proteome</keyword>
<dbReference type="OrthoDB" id="3238779at2"/>
<dbReference type="NCBIfam" id="NF033550">
    <property type="entry name" value="transpos_ISL3"/>
    <property type="match status" value="1"/>
</dbReference>
<accession>A0A4T2BCR5</accession>
<dbReference type="EMBL" id="QYRT01000070">
    <property type="protein sequence ID" value="TIH28450.1"/>
    <property type="molecule type" value="Genomic_DNA"/>
</dbReference>